<accession>A0A831W8W8</accession>
<dbReference type="EMBL" id="DRLF01000372">
    <property type="protein sequence ID" value="HEC07338.1"/>
    <property type="molecule type" value="Genomic_DNA"/>
</dbReference>
<protein>
    <submittedName>
        <fullName evidence="1">Sulfotransferase family protein</fullName>
    </submittedName>
</protein>
<name>A0A831W8W8_9GAMM</name>
<dbReference type="Proteomes" id="UP000886339">
    <property type="component" value="Unassembled WGS sequence"/>
</dbReference>
<organism evidence="1">
    <name type="scientific">Thiolapillus brandeum</name>
    <dbReference type="NCBI Taxonomy" id="1076588"/>
    <lineage>
        <taxon>Bacteria</taxon>
        <taxon>Pseudomonadati</taxon>
        <taxon>Pseudomonadota</taxon>
        <taxon>Gammaproteobacteria</taxon>
        <taxon>Chromatiales</taxon>
        <taxon>Sedimenticolaceae</taxon>
        <taxon>Thiolapillus</taxon>
    </lineage>
</organism>
<proteinExistence type="predicted"/>
<dbReference type="AlphaFoldDB" id="A0A831W8W8"/>
<dbReference type="Gene3D" id="3.40.50.300">
    <property type="entry name" value="P-loop containing nucleotide triphosphate hydrolases"/>
    <property type="match status" value="1"/>
</dbReference>
<sequence>MIGFRSKKLPDNHVVAVLGMHRSGTSSLAGCLEDAGVFLGEVAPSNRNNPKGNRENRKIISLHKDLLKSNGGSWDDPPETVLWKKKHKKTRDRIIREFAQHPVWGFKDPRALLALDGWLEALPNLKCVGIFRNPFLVAQSLQRRNEFPLEKALALWLSYNRQLVHHHNRLDFPIVSFDEEADRYIEKVRELTTALDIGLDASRIAFFSPELRHVDIETDDELPEACAALYADLQARAM</sequence>
<reference evidence="1" key="1">
    <citation type="journal article" date="2020" name="mSystems">
        <title>Genome- and Community-Level Interaction Insights into Carbon Utilization and Element Cycling Functions of Hydrothermarchaeota in Hydrothermal Sediment.</title>
        <authorList>
            <person name="Zhou Z."/>
            <person name="Liu Y."/>
            <person name="Xu W."/>
            <person name="Pan J."/>
            <person name="Luo Z.H."/>
            <person name="Li M."/>
        </authorList>
    </citation>
    <scope>NUCLEOTIDE SEQUENCE [LARGE SCALE GENOMIC DNA]</scope>
    <source>
        <strain evidence="1">HyVt-458</strain>
    </source>
</reference>
<gene>
    <name evidence="1" type="ORF">ENJ12_10820</name>
</gene>
<dbReference type="InterPro" id="IPR027417">
    <property type="entry name" value="P-loop_NTPase"/>
</dbReference>
<evidence type="ECO:0000313" key="1">
    <source>
        <dbReference type="EMBL" id="HEC07338.1"/>
    </source>
</evidence>
<dbReference type="SUPFAM" id="SSF52540">
    <property type="entry name" value="P-loop containing nucleoside triphosphate hydrolases"/>
    <property type="match status" value="1"/>
</dbReference>
<comment type="caution">
    <text evidence="1">The sequence shown here is derived from an EMBL/GenBank/DDBJ whole genome shotgun (WGS) entry which is preliminary data.</text>
</comment>